<evidence type="ECO:0000313" key="14">
    <source>
        <dbReference type="Proteomes" id="UP000188184"/>
    </source>
</evidence>
<keyword evidence="4" id="KW-0159">Chromosome partition</keyword>
<dbReference type="PROSITE" id="PS51898">
    <property type="entry name" value="TYR_RECOMBINASE"/>
    <property type="match status" value="1"/>
</dbReference>
<dbReference type="InterPro" id="IPR002104">
    <property type="entry name" value="Integrase_catalytic"/>
</dbReference>
<keyword evidence="5" id="KW-0229">DNA integration</keyword>
<evidence type="ECO:0000256" key="4">
    <source>
        <dbReference type="ARBA" id="ARBA00022829"/>
    </source>
</evidence>
<geneLocation type="plasmid" evidence="13 14">
    <name>unnamed2</name>
</geneLocation>
<dbReference type="RefSeq" id="WP_232336899.1">
    <property type="nucleotide sequence ID" value="NZ_CP019642.1"/>
</dbReference>
<feature type="domain" description="Core-binding (CB)" evidence="12">
    <location>
        <begin position="17"/>
        <end position="123"/>
    </location>
</feature>
<comment type="subcellular location">
    <subcellularLocation>
        <location evidence="1">Cytoplasm</location>
    </subcellularLocation>
</comment>
<feature type="compositionally biased region" description="Basic and acidic residues" evidence="10">
    <location>
        <begin position="372"/>
        <end position="381"/>
    </location>
</feature>
<evidence type="ECO:0000256" key="3">
    <source>
        <dbReference type="ARBA" id="ARBA00022618"/>
    </source>
</evidence>
<keyword evidence="13" id="KW-0614">Plasmid</keyword>
<keyword evidence="8" id="KW-0131">Cell cycle</keyword>
<dbReference type="InterPro" id="IPR010998">
    <property type="entry name" value="Integrase_recombinase_N"/>
</dbReference>
<dbReference type="AlphaFoldDB" id="A0A1Q2L595"/>
<evidence type="ECO:0000256" key="7">
    <source>
        <dbReference type="ARBA" id="ARBA00023172"/>
    </source>
</evidence>
<dbReference type="GO" id="GO:0006310">
    <property type="term" value="P:DNA recombination"/>
    <property type="evidence" value="ECO:0007669"/>
    <property type="project" value="UniProtKB-KW"/>
</dbReference>
<evidence type="ECO:0000313" key="13">
    <source>
        <dbReference type="EMBL" id="AQQ55618.1"/>
    </source>
</evidence>
<dbReference type="InterPro" id="IPR011010">
    <property type="entry name" value="DNA_brk_join_enz"/>
</dbReference>
<organism evidence="13 14">
    <name type="scientific">Planococcus lenghuensis</name>
    <dbReference type="NCBI Taxonomy" id="2213202"/>
    <lineage>
        <taxon>Bacteria</taxon>
        <taxon>Bacillati</taxon>
        <taxon>Bacillota</taxon>
        <taxon>Bacilli</taxon>
        <taxon>Bacillales</taxon>
        <taxon>Caryophanaceae</taxon>
        <taxon>Planococcus</taxon>
    </lineage>
</organism>
<evidence type="ECO:0000256" key="9">
    <source>
        <dbReference type="PROSITE-ProRule" id="PRU01248"/>
    </source>
</evidence>
<sequence length="381" mass="44092">MTPEELRVLQRIETQLKKMPFYVAEYVRSKKRAGLSPNTLHQYLYHYKHFFAWLIRENLAETADVPSISYTVLASLRKEDIEHYIDHLREEAITQGQNETKNRGDGMVANVIHALKSLFNYLTKETETESGESYFDRNVMSKIVLHSKKETASRRAQKISSVILNDAEIYDFLHFVEHDYIDTLNSAVARSRFLRDKERDLAILHLFLGSGLRLGELARILTKKLNLKKKMIDVRRKGSKEDTINVLPEAIEYLRRYMEVREARYRGANESPFLFVSLYKGAAQPLSRRAIEKIVAKYTGAFSESEGISPHKLRHSFATDYIRSGGSLVLLRDQLGHSNFEATSLYTNLSNRDGEEVLTKMEQRRRPSKTQETPKLKTGRE</sequence>
<dbReference type="InterPro" id="IPR013762">
    <property type="entry name" value="Integrase-like_cat_sf"/>
</dbReference>
<dbReference type="Proteomes" id="UP000188184">
    <property type="component" value="Plasmid unnamed2"/>
</dbReference>
<evidence type="ECO:0000259" key="11">
    <source>
        <dbReference type="PROSITE" id="PS51898"/>
    </source>
</evidence>
<gene>
    <name evidence="13" type="ORF">B0X71_20545</name>
</gene>
<reference evidence="13 14" key="1">
    <citation type="submission" date="2017-02" db="EMBL/GenBank/DDBJ databases">
        <title>The complete genomic sequence of a novel cold adapted crude oil-degrading bacterium Planococcus qaidamina Y42.</title>
        <authorList>
            <person name="Yang R."/>
        </authorList>
    </citation>
    <scope>NUCLEOTIDE SEQUENCE [LARGE SCALE GENOMIC DNA]</scope>
    <source>
        <strain evidence="13 14">Y42</strain>
        <plasmid evidence="13 14">unnamed2</plasmid>
    </source>
</reference>
<feature type="domain" description="Tyr recombinase" evidence="11">
    <location>
        <begin position="171"/>
        <end position="359"/>
    </location>
</feature>
<proteinExistence type="predicted"/>
<dbReference type="PANTHER" id="PTHR30349">
    <property type="entry name" value="PHAGE INTEGRASE-RELATED"/>
    <property type="match status" value="1"/>
</dbReference>
<dbReference type="SUPFAM" id="SSF56349">
    <property type="entry name" value="DNA breaking-rejoining enzymes"/>
    <property type="match status" value="1"/>
</dbReference>
<dbReference type="Pfam" id="PF00589">
    <property type="entry name" value="Phage_integrase"/>
    <property type="match status" value="1"/>
</dbReference>
<dbReference type="InterPro" id="IPR050090">
    <property type="entry name" value="Tyrosine_recombinase_XerCD"/>
</dbReference>
<dbReference type="PANTHER" id="PTHR30349:SF77">
    <property type="entry name" value="TYROSINE RECOMBINASE XERC"/>
    <property type="match status" value="1"/>
</dbReference>
<evidence type="ECO:0000256" key="10">
    <source>
        <dbReference type="SAM" id="MobiDB-lite"/>
    </source>
</evidence>
<dbReference type="GO" id="GO:0007059">
    <property type="term" value="P:chromosome segregation"/>
    <property type="evidence" value="ECO:0007669"/>
    <property type="project" value="UniProtKB-KW"/>
</dbReference>
<keyword evidence="2" id="KW-0963">Cytoplasm</keyword>
<evidence type="ECO:0000256" key="8">
    <source>
        <dbReference type="ARBA" id="ARBA00023306"/>
    </source>
</evidence>
<dbReference type="EMBL" id="CP019642">
    <property type="protein sequence ID" value="AQQ55618.1"/>
    <property type="molecule type" value="Genomic_DNA"/>
</dbReference>
<evidence type="ECO:0000256" key="1">
    <source>
        <dbReference type="ARBA" id="ARBA00004496"/>
    </source>
</evidence>
<accession>A0A1Q2L595</accession>
<keyword evidence="7" id="KW-0233">DNA recombination</keyword>
<dbReference type="GO" id="GO:0015074">
    <property type="term" value="P:DNA integration"/>
    <property type="evidence" value="ECO:0007669"/>
    <property type="project" value="UniProtKB-KW"/>
</dbReference>
<name>A0A1Q2L595_9BACL</name>
<protein>
    <submittedName>
        <fullName evidence="13">Tyrosine recombinase XerS</fullName>
    </submittedName>
</protein>
<dbReference type="KEGG" id="pmar:B0X71_20545"/>
<dbReference type="NCBIfam" id="NF003462">
    <property type="entry name" value="PRK05084.1"/>
    <property type="match status" value="1"/>
</dbReference>
<keyword evidence="3" id="KW-0132">Cell division</keyword>
<keyword evidence="6 9" id="KW-0238">DNA-binding</keyword>
<dbReference type="PROSITE" id="PS51900">
    <property type="entry name" value="CB"/>
    <property type="match status" value="1"/>
</dbReference>
<dbReference type="GO" id="GO:0005737">
    <property type="term" value="C:cytoplasm"/>
    <property type="evidence" value="ECO:0007669"/>
    <property type="project" value="UniProtKB-SubCell"/>
</dbReference>
<dbReference type="Gene3D" id="1.10.150.130">
    <property type="match status" value="1"/>
</dbReference>
<keyword evidence="14" id="KW-1185">Reference proteome</keyword>
<dbReference type="GO" id="GO:0051301">
    <property type="term" value="P:cell division"/>
    <property type="evidence" value="ECO:0007669"/>
    <property type="project" value="UniProtKB-KW"/>
</dbReference>
<evidence type="ECO:0000256" key="2">
    <source>
        <dbReference type="ARBA" id="ARBA00022490"/>
    </source>
</evidence>
<evidence type="ECO:0000256" key="5">
    <source>
        <dbReference type="ARBA" id="ARBA00022908"/>
    </source>
</evidence>
<feature type="region of interest" description="Disordered" evidence="10">
    <location>
        <begin position="357"/>
        <end position="381"/>
    </location>
</feature>
<evidence type="ECO:0000256" key="6">
    <source>
        <dbReference type="ARBA" id="ARBA00023125"/>
    </source>
</evidence>
<evidence type="ECO:0000259" key="12">
    <source>
        <dbReference type="PROSITE" id="PS51900"/>
    </source>
</evidence>
<dbReference type="Gene3D" id="1.10.443.10">
    <property type="entry name" value="Intergrase catalytic core"/>
    <property type="match status" value="1"/>
</dbReference>
<dbReference type="InterPro" id="IPR044068">
    <property type="entry name" value="CB"/>
</dbReference>
<dbReference type="GO" id="GO:0003677">
    <property type="term" value="F:DNA binding"/>
    <property type="evidence" value="ECO:0007669"/>
    <property type="project" value="UniProtKB-UniRule"/>
</dbReference>